<evidence type="ECO:0000256" key="2">
    <source>
        <dbReference type="ARBA" id="ARBA00023002"/>
    </source>
</evidence>
<comment type="similarity">
    <text evidence="1">Belongs to the short-chain dehydrogenases/reductases (SDR) family.</text>
</comment>
<organism evidence="3 4">
    <name type="scientific">Peptostreptococcus russellii</name>
    <dbReference type="NCBI Taxonomy" id="215200"/>
    <lineage>
        <taxon>Bacteria</taxon>
        <taxon>Bacillati</taxon>
        <taxon>Bacillota</taxon>
        <taxon>Clostridia</taxon>
        <taxon>Peptostreptococcales</taxon>
        <taxon>Peptostreptococcaceae</taxon>
        <taxon>Peptostreptococcus</taxon>
    </lineage>
</organism>
<reference evidence="3" key="1">
    <citation type="thesis" date="2015" institute="Rutgers" country="The State University of New Jersey, 14 College Farm Rd., New Brunswick, NJ, USA">
        <title>Ammonia toxicity in bacteria and its implications for treatment of and resource recovery from highly nitrogenous organic wastes.</title>
        <authorList>
            <person name="Luther A.K."/>
        </authorList>
    </citation>
    <scope>NUCLEOTIDE SEQUENCE</scope>
    <source>
        <strain evidence="3">RT-10B</strain>
    </source>
</reference>
<dbReference type="GO" id="GO:0008206">
    <property type="term" value="P:bile acid metabolic process"/>
    <property type="evidence" value="ECO:0007669"/>
    <property type="project" value="UniProtKB-ARBA"/>
</dbReference>
<evidence type="ECO:0000313" key="3">
    <source>
        <dbReference type="EMBL" id="PSJ31965.1"/>
    </source>
</evidence>
<dbReference type="Gene3D" id="3.40.50.720">
    <property type="entry name" value="NAD(P)-binding Rossmann-like Domain"/>
    <property type="match status" value="1"/>
</dbReference>
<dbReference type="PANTHER" id="PTHR42760">
    <property type="entry name" value="SHORT-CHAIN DEHYDROGENASES/REDUCTASES FAMILY MEMBER"/>
    <property type="match status" value="1"/>
</dbReference>
<dbReference type="PRINTS" id="PR00081">
    <property type="entry name" value="GDHRDH"/>
</dbReference>
<dbReference type="Proteomes" id="UP000241434">
    <property type="component" value="Unassembled WGS sequence"/>
</dbReference>
<dbReference type="SUPFAM" id="SSF51735">
    <property type="entry name" value="NAD(P)-binding Rossmann-fold domains"/>
    <property type="match status" value="1"/>
</dbReference>
<evidence type="ECO:0000313" key="4">
    <source>
        <dbReference type="Proteomes" id="UP000241434"/>
    </source>
</evidence>
<dbReference type="InterPro" id="IPR002347">
    <property type="entry name" value="SDR_fam"/>
</dbReference>
<dbReference type="PRINTS" id="PR00080">
    <property type="entry name" value="SDRFAMILY"/>
</dbReference>
<comment type="caution">
    <text evidence="3">The sequence shown here is derived from an EMBL/GenBank/DDBJ whole genome shotgun (WGS) entry which is preliminary data.</text>
</comment>
<dbReference type="EMBL" id="JYGE01000003">
    <property type="protein sequence ID" value="PSJ31965.1"/>
    <property type="molecule type" value="Genomic_DNA"/>
</dbReference>
<dbReference type="GO" id="GO:0016616">
    <property type="term" value="F:oxidoreductase activity, acting on the CH-OH group of donors, NAD or NADP as acceptor"/>
    <property type="evidence" value="ECO:0007669"/>
    <property type="project" value="TreeGrafter"/>
</dbReference>
<dbReference type="InterPro" id="IPR036291">
    <property type="entry name" value="NAD(P)-bd_dom_sf"/>
</dbReference>
<protein>
    <submittedName>
        <fullName evidence="3">Short-chain dehydrogenase</fullName>
    </submittedName>
</protein>
<dbReference type="GO" id="GO:0048038">
    <property type="term" value="F:quinone binding"/>
    <property type="evidence" value="ECO:0007669"/>
    <property type="project" value="TreeGrafter"/>
</dbReference>
<dbReference type="Pfam" id="PF13561">
    <property type="entry name" value="adh_short_C2"/>
    <property type="match status" value="1"/>
</dbReference>
<gene>
    <name evidence="3" type="ORF">UF10_05035</name>
</gene>
<evidence type="ECO:0000256" key="1">
    <source>
        <dbReference type="ARBA" id="ARBA00006484"/>
    </source>
</evidence>
<dbReference type="FunFam" id="3.40.50.720:FF:000084">
    <property type="entry name" value="Short-chain dehydrogenase reductase"/>
    <property type="match status" value="1"/>
</dbReference>
<dbReference type="OrthoDB" id="9803333at2"/>
<dbReference type="AlphaFoldDB" id="A0A2P7Q1X7"/>
<dbReference type="RefSeq" id="WP_106776733.1">
    <property type="nucleotide sequence ID" value="NZ_JBGGGQ010000001.1"/>
</dbReference>
<keyword evidence="4" id="KW-1185">Reference proteome</keyword>
<keyword evidence="2" id="KW-0560">Oxidoreductase</keyword>
<name>A0A2P7Q1X7_9FIRM</name>
<accession>A0A2P7Q1X7</accession>
<sequence length="256" mass="27672">MKNYFDLTGKVALITGGSSGLGVQFAKALASQGAKIALVARRLDRLENVQKDLEAEGYEVFVQRCDLTEFDSIKGMVKNVKEHFGSIDILVNNAGIAYGTPALDMPDDEWLNIMNINLNSVYFLSREVGNVMKEQGKGGRIINLGSIHSTVAMAPFSVASYATTKGGILMLTKSLAAEWAKYNITVNAIGPSYFGSEMTEKVVDTPEFKQILKAYCPMGRVGNPGELDGALIYFASDASSFTTGQLLQIDGGWTTI</sequence>
<dbReference type="PANTHER" id="PTHR42760:SF133">
    <property type="entry name" value="3-OXOACYL-[ACYL-CARRIER-PROTEIN] REDUCTASE"/>
    <property type="match status" value="1"/>
</dbReference>
<proteinExistence type="inferred from homology"/>
<dbReference type="GO" id="GO:0006633">
    <property type="term" value="P:fatty acid biosynthetic process"/>
    <property type="evidence" value="ECO:0007669"/>
    <property type="project" value="TreeGrafter"/>
</dbReference>